<proteinExistence type="predicted"/>
<dbReference type="AlphaFoldDB" id="A0A1F4Z413"/>
<evidence type="ECO:0000313" key="3">
    <source>
        <dbReference type="Proteomes" id="UP000176822"/>
    </source>
</evidence>
<dbReference type="EMBL" id="MEXM01000031">
    <property type="protein sequence ID" value="OGD00716.1"/>
    <property type="molecule type" value="Genomic_DNA"/>
</dbReference>
<organism evidence="2 3">
    <name type="scientific">Candidatus Amesbacteria bacterium RIFCSPLOWO2_01_FULL_47_33</name>
    <dbReference type="NCBI Taxonomy" id="1797258"/>
    <lineage>
        <taxon>Bacteria</taxon>
        <taxon>Candidatus Amesiibacteriota</taxon>
    </lineage>
</organism>
<sequence length="152" mass="17071">MNRFLTQPTTISIKTNTVLTNITQEVVKTNGQDKVNVLHDLLVQQGFDKVLVFGRTKWGLEKLANDLSRRGFAVASIHGNKSQGQRKRSLEEFKSNRVKVLLATDVASRGLDIDNITHVINFDLPESYDDYIHRIGRTGRANKKGKAVTLIP</sequence>
<evidence type="ECO:0000313" key="2">
    <source>
        <dbReference type="EMBL" id="OGD00716.1"/>
    </source>
</evidence>
<dbReference type="PROSITE" id="PS51194">
    <property type="entry name" value="HELICASE_CTER"/>
    <property type="match status" value="1"/>
</dbReference>
<evidence type="ECO:0000259" key="1">
    <source>
        <dbReference type="PROSITE" id="PS51194"/>
    </source>
</evidence>
<dbReference type="CDD" id="cd18787">
    <property type="entry name" value="SF2_C_DEAD"/>
    <property type="match status" value="1"/>
</dbReference>
<dbReference type="SMART" id="SM00490">
    <property type="entry name" value="HELICc"/>
    <property type="match status" value="1"/>
</dbReference>
<dbReference type="Proteomes" id="UP000176822">
    <property type="component" value="Unassembled WGS sequence"/>
</dbReference>
<name>A0A1F4Z413_9BACT</name>
<gene>
    <name evidence="2" type="ORF">A2972_02790</name>
</gene>
<accession>A0A1F4Z413</accession>
<comment type="caution">
    <text evidence="2">The sequence shown here is derived from an EMBL/GenBank/DDBJ whole genome shotgun (WGS) entry which is preliminary data.</text>
</comment>
<dbReference type="SUPFAM" id="SSF52540">
    <property type="entry name" value="P-loop containing nucleoside triphosphate hydrolases"/>
    <property type="match status" value="1"/>
</dbReference>
<dbReference type="Pfam" id="PF00271">
    <property type="entry name" value="Helicase_C"/>
    <property type="match status" value="1"/>
</dbReference>
<protein>
    <recommendedName>
        <fullName evidence="1">Helicase C-terminal domain-containing protein</fullName>
    </recommendedName>
</protein>
<dbReference type="InterPro" id="IPR027417">
    <property type="entry name" value="P-loop_NTPase"/>
</dbReference>
<dbReference type="InterPro" id="IPR001650">
    <property type="entry name" value="Helicase_C-like"/>
</dbReference>
<feature type="domain" description="Helicase C-terminal" evidence="1">
    <location>
        <begin position="21"/>
        <end position="152"/>
    </location>
</feature>
<reference evidence="2 3" key="1">
    <citation type="journal article" date="2016" name="Nat. Commun.">
        <title>Thousands of microbial genomes shed light on interconnected biogeochemical processes in an aquifer system.</title>
        <authorList>
            <person name="Anantharaman K."/>
            <person name="Brown C.T."/>
            <person name="Hug L.A."/>
            <person name="Sharon I."/>
            <person name="Castelle C.J."/>
            <person name="Probst A.J."/>
            <person name="Thomas B.C."/>
            <person name="Singh A."/>
            <person name="Wilkins M.J."/>
            <person name="Karaoz U."/>
            <person name="Brodie E.L."/>
            <person name="Williams K.H."/>
            <person name="Hubbard S.S."/>
            <person name="Banfield J.F."/>
        </authorList>
    </citation>
    <scope>NUCLEOTIDE SEQUENCE [LARGE SCALE GENOMIC DNA]</scope>
</reference>
<dbReference type="PANTHER" id="PTHR47958">
    <property type="entry name" value="ATP-DEPENDENT RNA HELICASE DBP3"/>
    <property type="match status" value="1"/>
</dbReference>
<dbReference type="Gene3D" id="3.40.50.300">
    <property type="entry name" value="P-loop containing nucleotide triphosphate hydrolases"/>
    <property type="match status" value="1"/>
</dbReference>